<dbReference type="AlphaFoldDB" id="A0A6C0EGM0"/>
<proteinExistence type="predicted"/>
<dbReference type="EMBL" id="MN739792">
    <property type="protein sequence ID" value="QHT26475.1"/>
    <property type="molecule type" value="Genomic_DNA"/>
</dbReference>
<protein>
    <submittedName>
        <fullName evidence="1">Uncharacterized protein</fullName>
    </submittedName>
</protein>
<accession>A0A6C0EGM0</accession>
<organism evidence="1">
    <name type="scientific">viral metagenome</name>
    <dbReference type="NCBI Taxonomy" id="1070528"/>
    <lineage>
        <taxon>unclassified sequences</taxon>
        <taxon>metagenomes</taxon>
        <taxon>organismal metagenomes</taxon>
    </lineage>
</organism>
<sequence>MDTIVNHKFLFGNFIYMDKQKDILLSISQKNMQTLKNLSRIIDSTEKIEVDLQNQINDKIDDMKTIVSLIDENLSLYYEICKNLS</sequence>
<reference evidence="1" key="1">
    <citation type="journal article" date="2020" name="Nature">
        <title>Giant virus diversity and host interactions through global metagenomics.</title>
        <authorList>
            <person name="Schulz F."/>
            <person name="Roux S."/>
            <person name="Paez-Espino D."/>
            <person name="Jungbluth S."/>
            <person name="Walsh D.A."/>
            <person name="Denef V.J."/>
            <person name="McMahon K.D."/>
            <person name="Konstantinidis K.T."/>
            <person name="Eloe-Fadrosh E.A."/>
            <person name="Kyrpides N.C."/>
            <person name="Woyke T."/>
        </authorList>
    </citation>
    <scope>NUCLEOTIDE SEQUENCE</scope>
    <source>
        <strain evidence="1">GVMAG-M-3300023179-27</strain>
    </source>
</reference>
<evidence type="ECO:0000313" key="1">
    <source>
        <dbReference type="EMBL" id="QHT26475.1"/>
    </source>
</evidence>
<name>A0A6C0EGM0_9ZZZZ</name>